<accession>A0A8S9UZM5</accession>
<proteinExistence type="predicted"/>
<feature type="coiled-coil region" evidence="1">
    <location>
        <begin position="93"/>
        <end position="120"/>
    </location>
</feature>
<name>A0A8S9UZM5_PHYIN</name>
<evidence type="ECO:0000313" key="3">
    <source>
        <dbReference type="Proteomes" id="UP000704712"/>
    </source>
</evidence>
<protein>
    <submittedName>
        <fullName evidence="2">Uncharacterized protein</fullName>
    </submittedName>
</protein>
<feature type="non-terminal residue" evidence="2">
    <location>
        <position position="1"/>
    </location>
</feature>
<dbReference type="EMBL" id="JAACNO010000648">
    <property type="protein sequence ID" value="KAF4146051.1"/>
    <property type="molecule type" value="Genomic_DNA"/>
</dbReference>
<keyword evidence="1" id="KW-0175">Coiled coil</keyword>
<sequence length="154" mass="17685">VQECVYWRSCKVTVENIMHRRPFFPLRLNANLSYTEVLGQIRAALESPVSQTAPDSRGCCEEGYDYQAARGDGSHRQSERVILMLPEAGCDAVPVTEERADGYEELLKQLERQMRVWQHGERTRSVDELLHEYIEATTVLRGVCDRYFCAFPAI</sequence>
<comment type="caution">
    <text evidence="2">The sequence shown here is derived from an EMBL/GenBank/DDBJ whole genome shotgun (WGS) entry which is preliminary data.</text>
</comment>
<organism evidence="2 3">
    <name type="scientific">Phytophthora infestans</name>
    <name type="common">Potato late blight agent</name>
    <name type="synonym">Botrytis infestans</name>
    <dbReference type="NCBI Taxonomy" id="4787"/>
    <lineage>
        <taxon>Eukaryota</taxon>
        <taxon>Sar</taxon>
        <taxon>Stramenopiles</taxon>
        <taxon>Oomycota</taxon>
        <taxon>Peronosporomycetes</taxon>
        <taxon>Peronosporales</taxon>
        <taxon>Peronosporaceae</taxon>
        <taxon>Phytophthora</taxon>
    </lineage>
</organism>
<evidence type="ECO:0000256" key="1">
    <source>
        <dbReference type="SAM" id="Coils"/>
    </source>
</evidence>
<reference evidence="2" key="1">
    <citation type="submission" date="2020-03" db="EMBL/GenBank/DDBJ databases">
        <title>Hybrid Assembly of Korean Phytophthora infestans isolates.</title>
        <authorList>
            <person name="Prokchorchik M."/>
            <person name="Lee Y."/>
            <person name="Seo J."/>
            <person name="Cho J.-H."/>
            <person name="Park Y.-E."/>
            <person name="Jang D.-C."/>
            <person name="Im J.-S."/>
            <person name="Choi J.-G."/>
            <person name="Park H.-J."/>
            <person name="Lee G.-B."/>
            <person name="Lee Y.-G."/>
            <person name="Hong S.-Y."/>
            <person name="Cho K."/>
            <person name="Sohn K.H."/>
        </authorList>
    </citation>
    <scope>NUCLEOTIDE SEQUENCE</scope>
    <source>
        <strain evidence="2">KR_2_A2</strain>
    </source>
</reference>
<dbReference type="AlphaFoldDB" id="A0A8S9UZM5"/>
<gene>
    <name evidence="2" type="ORF">GN958_ATG04717</name>
</gene>
<dbReference type="Proteomes" id="UP000704712">
    <property type="component" value="Unassembled WGS sequence"/>
</dbReference>
<evidence type="ECO:0000313" key="2">
    <source>
        <dbReference type="EMBL" id="KAF4146051.1"/>
    </source>
</evidence>